<dbReference type="SUPFAM" id="SSF81799">
    <property type="entry name" value="Putative methyltransferase TM0872, insert domain"/>
    <property type="match status" value="1"/>
</dbReference>
<name>A0A381Z4Q7_9ZZZZ</name>
<dbReference type="HAMAP" id="MF_01007">
    <property type="entry name" value="16SrRNA_methyltr_H"/>
    <property type="match status" value="1"/>
</dbReference>
<dbReference type="PIRSF" id="PIRSF004486">
    <property type="entry name" value="MraW"/>
    <property type="match status" value="1"/>
</dbReference>
<keyword evidence="2" id="KW-0489">Methyltransferase</keyword>
<comment type="similarity">
    <text evidence="1">Belongs to the methyltransferase superfamily. RsmH family.</text>
</comment>
<dbReference type="AlphaFoldDB" id="A0A381Z4Q7"/>
<dbReference type="InterPro" id="IPR029063">
    <property type="entry name" value="SAM-dependent_MTases_sf"/>
</dbReference>
<dbReference type="EMBL" id="UINC01019933">
    <property type="protein sequence ID" value="SVA84200.1"/>
    <property type="molecule type" value="Genomic_DNA"/>
</dbReference>
<accession>A0A381Z4Q7</accession>
<evidence type="ECO:0000313" key="5">
    <source>
        <dbReference type="EMBL" id="SVA84200.1"/>
    </source>
</evidence>
<dbReference type="NCBIfam" id="TIGR00006">
    <property type="entry name" value="16S rRNA (cytosine(1402)-N(4))-methyltransferase RsmH"/>
    <property type="match status" value="1"/>
</dbReference>
<evidence type="ECO:0000256" key="4">
    <source>
        <dbReference type="ARBA" id="ARBA00022691"/>
    </source>
</evidence>
<evidence type="ECO:0008006" key="6">
    <source>
        <dbReference type="Google" id="ProtNLM"/>
    </source>
</evidence>
<dbReference type="GO" id="GO:0071424">
    <property type="term" value="F:rRNA (cytosine-N4-)-methyltransferase activity"/>
    <property type="evidence" value="ECO:0007669"/>
    <property type="project" value="TreeGrafter"/>
</dbReference>
<dbReference type="PANTHER" id="PTHR11265">
    <property type="entry name" value="S-ADENOSYL-METHYLTRANSFERASE MRAW"/>
    <property type="match status" value="1"/>
</dbReference>
<sequence length="320" mass="35778">MNQNPEHIPVLLNEIIDMLSPESQGIYIDGTIGLGGHTSAILDASIPNGRVIGIDLDPYALELTSDRLGDRDNRLTLVHGNFRDLDQILTQNSVSAVDGILLDLGVSSMQLNTPDRGFSFLNSGQLDMRMNPNQRVSALKIVNETKTEQLANIIYEFGEERWSRRIARAIERVRKTSKITTTQQLAETISAAIPRKKRYQRIHPATRTFQALRIAVNQELESLDIVLNHAITALKSGGKLCVISFHSLEDRIVKRRFRELAKPSNDLNPQLAHQKLIPPPIEIVTKRPITASEEEISKNPRARSAKLRVCTKICESGITN</sequence>
<evidence type="ECO:0000256" key="2">
    <source>
        <dbReference type="ARBA" id="ARBA00022603"/>
    </source>
</evidence>
<dbReference type="Gene3D" id="3.40.50.150">
    <property type="entry name" value="Vaccinia Virus protein VP39"/>
    <property type="match status" value="1"/>
</dbReference>
<dbReference type="InterPro" id="IPR002903">
    <property type="entry name" value="RsmH"/>
</dbReference>
<proteinExistence type="inferred from homology"/>
<dbReference type="InterPro" id="IPR023397">
    <property type="entry name" value="SAM-dep_MeTrfase_MraW_recog"/>
</dbReference>
<dbReference type="GO" id="GO:0005737">
    <property type="term" value="C:cytoplasm"/>
    <property type="evidence" value="ECO:0007669"/>
    <property type="project" value="TreeGrafter"/>
</dbReference>
<dbReference type="Gene3D" id="1.10.150.170">
    <property type="entry name" value="Putative methyltransferase TM0872, insert domain"/>
    <property type="match status" value="1"/>
</dbReference>
<keyword evidence="3" id="KW-0808">Transferase</keyword>
<dbReference type="PANTHER" id="PTHR11265:SF0">
    <property type="entry name" value="12S RRNA N4-METHYLCYTIDINE METHYLTRANSFERASE"/>
    <property type="match status" value="1"/>
</dbReference>
<dbReference type="GO" id="GO:0070475">
    <property type="term" value="P:rRNA base methylation"/>
    <property type="evidence" value="ECO:0007669"/>
    <property type="project" value="TreeGrafter"/>
</dbReference>
<evidence type="ECO:0000256" key="3">
    <source>
        <dbReference type="ARBA" id="ARBA00022679"/>
    </source>
</evidence>
<organism evidence="5">
    <name type="scientific">marine metagenome</name>
    <dbReference type="NCBI Taxonomy" id="408172"/>
    <lineage>
        <taxon>unclassified sequences</taxon>
        <taxon>metagenomes</taxon>
        <taxon>ecological metagenomes</taxon>
    </lineage>
</organism>
<dbReference type="Pfam" id="PF01795">
    <property type="entry name" value="Methyltransf_5"/>
    <property type="match status" value="1"/>
</dbReference>
<dbReference type="CDD" id="cd02440">
    <property type="entry name" value="AdoMet_MTases"/>
    <property type="match status" value="1"/>
</dbReference>
<reference evidence="5" key="1">
    <citation type="submission" date="2018-05" db="EMBL/GenBank/DDBJ databases">
        <authorList>
            <person name="Lanie J.A."/>
            <person name="Ng W.-L."/>
            <person name="Kazmierczak K.M."/>
            <person name="Andrzejewski T.M."/>
            <person name="Davidsen T.M."/>
            <person name="Wayne K.J."/>
            <person name="Tettelin H."/>
            <person name="Glass J.I."/>
            <person name="Rusch D."/>
            <person name="Podicherti R."/>
            <person name="Tsui H.-C.T."/>
            <person name="Winkler M.E."/>
        </authorList>
    </citation>
    <scope>NUCLEOTIDE SEQUENCE</scope>
</reference>
<gene>
    <name evidence="5" type="ORF">METZ01_LOCUS137054</name>
</gene>
<keyword evidence="4" id="KW-0949">S-adenosyl-L-methionine</keyword>
<protein>
    <recommendedName>
        <fullName evidence="6">16S rRNA (Cytosine(1402)-N(4))-methyltransferase</fullName>
    </recommendedName>
</protein>
<dbReference type="SUPFAM" id="SSF53335">
    <property type="entry name" value="S-adenosyl-L-methionine-dependent methyltransferases"/>
    <property type="match status" value="1"/>
</dbReference>
<evidence type="ECO:0000256" key="1">
    <source>
        <dbReference type="ARBA" id="ARBA00010396"/>
    </source>
</evidence>